<evidence type="ECO:0000313" key="6">
    <source>
        <dbReference type="EMBL" id="MFC5890917.1"/>
    </source>
</evidence>
<dbReference type="InterPro" id="IPR000847">
    <property type="entry name" value="LysR_HTH_N"/>
</dbReference>
<comment type="similarity">
    <text evidence="1">Belongs to the LysR transcriptional regulatory family.</text>
</comment>
<evidence type="ECO:0000256" key="1">
    <source>
        <dbReference type="ARBA" id="ARBA00009437"/>
    </source>
</evidence>
<keyword evidence="7" id="KW-1185">Reference proteome</keyword>
<dbReference type="SUPFAM" id="SSF53850">
    <property type="entry name" value="Periplasmic binding protein-like II"/>
    <property type="match status" value="1"/>
</dbReference>
<organism evidence="6 7">
    <name type="scientific">Kitasatospora aburaviensis</name>
    <dbReference type="NCBI Taxonomy" id="67265"/>
    <lineage>
        <taxon>Bacteria</taxon>
        <taxon>Bacillati</taxon>
        <taxon>Actinomycetota</taxon>
        <taxon>Actinomycetes</taxon>
        <taxon>Kitasatosporales</taxon>
        <taxon>Streptomycetaceae</taxon>
        <taxon>Kitasatospora</taxon>
    </lineage>
</organism>
<evidence type="ECO:0000259" key="5">
    <source>
        <dbReference type="PROSITE" id="PS50931"/>
    </source>
</evidence>
<dbReference type="PANTHER" id="PTHR30346">
    <property type="entry name" value="TRANSCRIPTIONAL DUAL REGULATOR HCAR-RELATED"/>
    <property type="match status" value="1"/>
</dbReference>
<keyword evidence="4" id="KW-0804">Transcription</keyword>
<feature type="domain" description="HTH lysR-type" evidence="5">
    <location>
        <begin position="1"/>
        <end position="58"/>
    </location>
</feature>
<dbReference type="Pfam" id="PF03466">
    <property type="entry name" value="LysR_substrate"/>
    <property type="match status" value="1"/>
</dbReference>
<evidence type="ECO:0000256" key="4">
    <source>
        <dbReference type="ARBA" id="ARBA00023163"/>
    </source>
</evidence>
<keyword evidence="3" id="KW-0238">DNA-binding</keyword>
<evidence type="ECO:0000256" key="2">
    <source>
        <dbReference type="ARBA" id="ARBA00023015"/>
    </source>
</evidence>
<proteinExistence type="inferred from homology"/>
<dbReference type="InterPro" id="IPR036388">
    <property type="entry name" value="WH-like_DNA-bd_sf"/>
</dbReference>
<accession>A0ABW1F918</accession>
<dbReference type="Proteomes" id="UP001596067">
    <property type="component" value="Unassembled WGS sequence"/>
</dbReference>
<evidence type="ECO:0000313" key="7">
    <source>
        <dbReference type="Proteomes" id="UP001596067"/>
    </source>
</evidence>
<dbReference type="Gene3D" id="3.40.190.290">
    <property type="match status" value="1"/>
</dbReference>
<dbReference type="Gene3D" id="1.10.10.10">
    <property type="entry name" value="Winged helix-like DNA-binding domain superfamily/Winged helix DNA-binding domain"/>
    <property type="match status" value="1"/>
</dbReference>
<dbReference type="EMBL" id="JBHSOD010000103">
    <property type="protein sequence ID" value="MFC5890917.1"/>
    <property type="molecule type" value="Genomic_DNA"/>
</dbReference>
<dbReference type="InterPro" id="IPR005119">
    <property type="entry name" value="LysR_subst-bd"/>
</dbReference>
<dbReference type="SUPFAM" id="SSF46785">
    <property type="entry name" value="Winged helix' DNA-binding domain"/>
    <property type="match status" value="1"/>
</dbReference>
<sequence>MDLPALRCFQVVARYEHISRAAEELRVAQPSVSRTISRLEAELGVRLFDRRGRRIHLNEHGASFLRRVDRALRELDDGLRELADAAERNRRVTLAAETLLTVTALLVRFRDAHPGIEVRLRQSSADSMARRLRAREVDLCVASQPLVGPGLVSELLLREEVLLAVPDGHRLAGRDAVPLSALEGEPLVSPSRGHWQRVLADRLFARAGVEPVVVCEGDEPGAVVSLVAAGLGVALLPAMARASEIRGPLSWVRIAEPGCHRELRLVRDGGAPHSTAARLFAAFAADHFRTVGATATATPAGAAARAGAGAGTTA</sequence>
<gene>
    <name evidence="6" type="ORF">ACFP0N_38795</name>
</gene>
<dbReference type="InterPro" id="IPR036390">
    <property type="entry name" value="WH_DNA-bd_sf"/>
</dbReference>
<dbReference type="PANTHER" id="PTHR30346:SF28">
    <property type="entry name" value="HTH-TYPE TRANSCRIPTIONAL REGULATOR CYNR"/>
    <property type="match status" value="1"/>
</dbReference>
<dbReference type="PRINTS" id="PR00039">
    <property type="entry name" value="HTHLYSR"/>
</dbReference>
<evidence type="ECO:0000256" key="3">
    <source>
        <dbReference type="ARBA" id="ARBA00023125"/>
    </source>
</evidence>
<protein>
    <submittedName>
        <fullName evidence="6">LysR family transcriptional regulator</fullName>
    </submittedName>
</protein>
<reference evidence="7" key="1">
    <citation type="journal article" date="2019" name="Int. J. Syst. Evol. Microbiol.">
        <title>The Global Catalogue of Microorganisms (GCM) 10K type strain sequencing project: providing services to taxonomists for standard genome sequencing and annotation.</title>
        <authorList>
            <consortium name="The Broad Institute Genomics Platform"/>
            <consortium name="The Broad Institute Genome Sequencing Center for Infectious Disease"/>
            <person name="Wu L."/>
            <person name="Ma J."/>
        </authorList>
    </citation>
    <scope>NUCLEOTIDE SEQUENCE [LARGE SCALE GENOMIC DNA]</scope>
    <source>
        <strain evidence="7">CGMCC 4.1469</strain>
    </source>
</reference>
<dbReference type="Pfam" id="PF00126">
    <property type="entry name" value="HTH_1"/>
    <property type="match status" value="1"/>
</dbReference>
<keyword evidence="2" id="KW-0805">Transcription regulation</keyword>
<dbReference type="CDD" id="cd05466">
    <property type="entry name" value="PBP2_LTTR_substrate"/>
    <property type="match status" value="1"/>
</dbReference>
<dbReference type="PROSITE" id="PS50931">
    <property type="entry name" value="HTH_LYSR"/>
    <property type="match status" value="1"/>
</dbReference>
<comment type="caution">
    <text evidence="6">The sequence shown here is derived from an EMBL/GenBank/DDBJ whole genome shotgun (WGS) entry which is preliminary data.</text>
</comment>
<dbReference type="RefSeq" id="WP_313766767.1">
    <property type="nucleotide sequence ID" value="NZ_BAAAVH010000014.1"/>
</dbReference>
<name>A0ABW1F918_9ACTN</name>